<protein>
    <submittedName>
        <fullName evidence="2">DAK2 domain-containing protein</fullName>
    </submittedName>
</protein>
<gene>
    <name evidence="2" type="ORF">QP939_02100</name>
</gene>
<evidence type="ECO:0000259" key="1">
    <source>
        <dbReference type="PROSITE" id="PS51480"/>
    </source>
</evidence>
<organism evidence="2 3">
    <name type="scientific">Amycolatopsis nalaikhensis</name>
    <dbReference type="NCBI Taxonomy" id="715472"/>
    <lineage>
        <taxon>Bacteria</taxon>
        <taxon>Bacillati</taxon>
        <taxon>Actinomycetota</taxon>
        <taxon>Actinomycetes</taxon>
        <taxon>Pseudonocardiales</taxon>
        <taxon>Pseudonocardiaceae</taxon>
        <taxon>Amycolatopsis</taxon>
    </lineage>
</organism>
<dbReference type="Pfam" id="PF13684">
    <property type="entry name" value="FakA-like_C"/>
    <property type="match status" value="1"/>
</dbReference>
<dbReference type="PROSITE" id="PS51257">
    <property type="entry name" value="PROKAR_LIPOPROTEIN"/>
    <property type="match status" value="1"/>
</dbReference>
<dbReference type="InterPro" id="IPR004007">
    <property type="entry name" value="DhaL_dom"/>
</dbReference>
<dbReference type="InterPro" id="IPR033470">
    <property type="entry name" value="FakA-like_C"/>
</dbReference>
<dbReference type="InterPro" id="IPR048394">
    <property type="entry name" value="FakA-like_M"/>
</dbReference>
<dbReference type="SMART" id="SM01120">
    <property type="entry name" value="Dak2"/>
    <property type="match status" value="1"/>
</dbReference>
<dbReference type="InterPro" id="IPR050270">
    <property type="entry name" value="DegV_domain_contain"/>
</dbReference>
<feature type="domain" description="DhaL" evidence="1">
    <location>
        <begin position="7"/>
        <end position="194"/>
    </location>
</feature>
<keyword evidence="3" id="KW-1185">Reference proteome</keyword>
<dbReference type="NCBIfam" id="TIGR03599">
    <property type="entry name" value="YloV"/>
    <property type="match status" value="1"/>
</dbReference>
<sequence length="525" mass="53129">MRVLDAAAVSAWATGCVHSLASLRPAIDGINVYPVADSDTGSNMLFTMTGAAEELAKASPEDAAEALKTLARGAVASAKGNSGVILSQVVRGLADRAEGELDGAWLARALGHADEVATGAVSRPVAGTILTVLHAVALAVRGDTGTLGEVARKAAEEAALALEKTPEQLPALARAGVVDAGARGLVAVLDALVCVLTGTAVQPEHPLEVHAAPHSEAYAWEVMYLLDGVEEASLPTLRKELSGLGDSVTVAGDGSGSHAVHVHCADIGAAIEAGLALGRPRKIRVEPLLTPTPIEPGGGIDRTVVAVVHGGALAELLRAESIPVLAVPEGETPSVEDMIGLLNEAAGQHVTVLPGSVALTAAADTAAGHAMAADRDVVVIPCASPVQVLAALAVHDAGRRTNDDVVAMAEAAAATRRGELRIAQEESLTWVGRAQSGDVVGLVDDEVVLIEPAPASETNLVAAAMNVLNRMLALGGELVTVLSGAAAPPGVAEELAEQLRVEHPEVELAGYASGQADAVLLMGVE</sequence>
<dbReference type="InterPro" id="IPR019986">
    <property type="entry name" value="YloV-like"/>
</dbReference>
<dbReference type="PANTHER" id="PTHR33434:SF4">
    <property type="entry name" value="PHOSPHATASE PROTEIN"/>
    <property type="match status" value="1"/>
</dbReference>
<dbReference type="Proteomes" id="UP001227101">
    <property type="component" value="Chromosome"/>
</dbReference>
<name>A0ABY8XPF2_9PSEU</name>
<dbReference type="PANTHER" id="PTHR33434">
    <property type="entry name" value="DEGV DOMAIN-CONTAINING PROTEIN DR_1986-RELATED"/>
    <property type="match status" value="1"/>
</dbReference>
<dbReference type="Pfam" id="PF02734">
    <property type="entry name" value="Dak2"/>
    <property type="match status" value="1"/>
</dbReference>
<reference evidence="2 3" key="1">
    <citation type="submission" date="2023-06" db="EMBL/GenBank/DDBJ databases">
        <authorList>
            <person name="Oyuntsetseg B."/>
            <person name="Kim S.B."/>
        </authorList>
    </citation>
    <scope>NUCLEOTIDE SEQUENCE [LARGE SCALE GENOMIC DNA]</scope>
    <source>
        <strain evidence="2 3">2-2</strain>
    </source>
</reference>
<dbReference type="SUPFAM" id="SSF101473">
    <property type="entry name" value="DhaL-like"/>
    <property type="match status" value="1"/>
</dbReference>
<dbReference type="SMART" id="SM01121">
    <property type="entry name" value="Dak1_2"/>
    <property type="match status" value="1"/>
</dbReference>
<evidence type="ECO:0000313" key="3">
    <source>
        <dbReference type="Proteomes" id="UP001227101"/>
    </source>
</evidence>
<dbReference type="RefSeq" id="WP_285454789.1">
    <property type="nucleotide sequence ID" value="NZ_CP127173.1"/>
</dbReference>
<accession>A0ABY8XPF2</accession>
<evidence type="ECO:0000313" key="2">
    <source>
        <dbReference type="EMBL" id="WIV57508.1"/>
    </source>
</evidence>
<dbReference type="Gene3D" id="1.25.40.340">
    <property type="match status" value="1"/>
</dbReference>
<dbReference type="InterPro" id="IPR036117">
    <property type="entry name" value="DhaL_dom_sf"/>
</dbReference>
<dbReference type="PROSITE" id="PS51480">
    <property type="entry name" value="DHAL"/>
    <property type="match status" value="1"/>
</dbReference>
<dbReference type="Pfam" id="PF21645">
    <property type="entry name" value="FakA-like_M"/>
    <property type="match status" value="1"/>
</dbReference>
<proteinExistence type="predicted"/>
<dbReference type="EMBL" id="CP127173">
    <property type="protein sequence ID" value="WIV57508.1"/>
    <property type="molecule type" value="Genomic_DNA"/>
</dbReference>